<reference evidence="5" key="1">
    <citation type="journal article" date="2024" name="IScience">
        <title>Strigolactones Initiate the Formation of Haustorium-like Structures in Castilleja.</title>
        <authorList>
            <person name="Buerger M."/>
            <person name="Peterson D."/>
            <person name="Chory J."/>
        </authorList>
    </citation>
    <scope>NUCLEOTIDE SEQUENCE [LARGE SCALE GENOMIC DNA]</scope>
</reference>
<dbReference type="PANTHER" id="PTHR42648:SF22">
    <property type="entry name" value="REVERSE TRANSCRIPTASE TY1_COPIA-TYPE DOMAIN-CONTAINING PROTEIN"/>
    <property type="match status" value="1"/>
</dbReference>
<protein>
    <recommendedName>
        <fullName evidence="6">GAG-pre-integrase domain-containing protein</fullName>
    </recommendedName>
</protein>
<keyword evidence="1" id="KW-0378">Hydrolase</keyword>
<dbReference type="Proteomes" id="UP001632038">
    <property type="component" value="Unassembled WGS sequence"/>
</dbReference>
<feature type="domain" description="GAG-pre-integrase" evidence="2">
    <location>
        <begin position="388"/>
        <end position="446"/>
    </location>
</feature>
<evidence type="ECO:0000313" key="5">
    <source>
        <dbReference type="Proteomes" id="UP001632038"/>
    </source>
</evidence>
<dbReference type="GO" id="GO:0006508">
    <property type="term" value="P:proteolysis"/>
    <property type="evidence" value="ECO:0007669"/>
    <property type="project" value="UniProtKB-KW"/>
</dbReference>
<accession>A0ABD3EBG6</accession>
<dbReference type="PANTHER" id="PTHR42648">
    <property type="entry name" value="TRANSPOSASE, PUTATIVE-RELATED"/>
    <property type="match status" value="1"/>
</dbReference>
<keyword evidence="1" id="KW-0645">Protease</keyword>
<dbReference type="GO" id="GO:0008233">
    <property type="term" value="F:peptidase activity"/>
    <property type="evidence" value="ECO:0007669"/>
    <property type="project" value="UniProtKB-KW"/>
</dbReference>
<evidence type="ECO:0008006" key="6">
    <source>
        <dbReference type="Google" id="ProtNLM"/>
    </source>
</evidence>
<evidence type="ECO:0000259" key="3">
    <source>
        <dbReference type="Pfam" id="PF22936"/>
    </source>
</evidence>
<dbReference type="Gene3D" id="3.30.420.10">
    <property type="entry name" value="Ribonuclease H-like superfamily/Ribonuclease H"/>
    <property type="match status" value="1"/>
</dbReference>
<dbReference type="InterPro" id="IPR054722">
    <property type="entry name" value="PolX-like_BBD"/>
</dbReference>
<dbReference type="Pfam" id="PF13976">
    <property type="entry name" value="gag_pre-integrs"/>
    <property type="match status" value="1"/>
</dbReference>
<dbReference type="InterPro" id="IPR036397">
    <property type="entry name" value="RNaseH_sf"/>
</dbReference>
<evidence type="ECO:0000313" key="4">
    <source>
        <dbReference type="EMBL" id="KAL3651627.1"/>
    </source>
</evidence>
<dbReference type="InterPro" id="IPR012337">
    <property type="entry name" value="RNaseH-like_sf"/>
</dbReference>
<dbReference type="AlphaFoldDB" id="A0ABD3EBG6"/>
<name>A0ABD3EBG6_9LAMI</name>
<evidence type="ECO:0000259" key="2">
    <source>
        <dbReference type="Pfam" id="PF13976"/>
    </source>
</evidence>
<gene>
    <name evidence="4" type="ORF">CASFOL_004629</name>
</gene>
<feature type="domain" description="Retrovirus-related Pol polyprotein from transposon TNT 1-94-like beta-barrel" evidence="3">
    <location>
        <begin position="283"/>
        <end position="356"/>
    </location>
</feature>
<dbReference type="Pfam" id="PF22936">
    <property type="entry name" value="Pol_BBD"/>
    <property type="match status" value="1"/>
</dbReference>
<dbReference type="InterPro" id="IPR025724">
    <property type="entry name" value="GAG-pre-integrase_dom"/>
</dbReference>
<proteinExistence type="predicted"/>
<dbReference type="InterPro" id="IPR039537">
    <property type="entry name" value="Retrotran_Ty1/copia-like"/>
</dbReference>
<comment type="caution">
    <text evidence="4">The sequence shown here is derived from an EMBL/GenBank/DDBJ whole genome shotgun (WGS) entry which is preliminary data.</text>
</comment>
<organism evidence="4 5">
    <name type="scientific">Castilleja foliolosa</name>
    <dbReference type="NCBI Taxonomy" id="1961234"/>
    <lineage>
        <taxon>Eukaryota</taxon>
        <taxon>Viridiplantae</taxon>
        <taxon>Streptophyta</taxon>
        <taxon>Embryophyta</taxon>
        <taxon>Tracheophyta</taxon>
        <taxon>Spermatophyta</taxon>
        <taxon>Magnoliopsida</taxon>
        <taxon>eudicotyledons</taxon>
        <taxon>Gunneridae</taxon>
        <taxon>Pentapetalae</taxon>
        <taxon>asterids</taxon>
        <taxon>lamiids</taxon>
        <taxon>Lamiales</taxon>
        <taxon>Orobanchaceae</taxon>
        <taxon>Pedicularideae</taxon>
        <taxon>Castillejinae</taxon>
        <taxon>Castilleja</taxon>
    </lineage>
</organism>
<dbReference type="EMBL" id="JAVIJP010000006">
    <property type="protein sequence ID" value="KAL3651627.1"/>
    <property type="molecule type" value="Genomic_DNA"/>
</dbReference>
<evidence type="ECO:0000256" key="1">
    <source>
        <dbReference type="ARBA" id="ARBA00022670"/>
    </source>
</evidence>
<sequence length="507" mass="58174">MQKQQTYRNEINIKSDVEKWDLSKETPLYRPEPNKIMLQTQIYGQAYENPSLQNANPPPIDKSKTRYHCRKIGHLIHDCLKIVGYPKRFENNPNYLNKGRKGTKVAAGKKRDHDHGHGMAEFLVRTEKGSRTLFHLQSAKDGGDVSNNKVTQVGLPNNDDDELVKFDPNEFLTARPNENGLVKKDQYIFDGLDELPTHGPTKNRNKIKTDTSNFINAQYFPINCFALSENDDLTYSKHRSLERDKSCENKLKKNMKEPDHGHVLSMKNEINNSSWNYEKNDHWIIDSGATDTMTYEKNDIINMSNSKIKRISTASGEETPVLGVGNVKISNNLNISNCLYIPSLSCKLLSVSQLTKQLNCLVLMYPKFCVLQDILTKKIIGRGTEKNGLYYITEMVPQGSVLSTSNNFLSRLWHNRLGHPSSSYFKTILPNIPVFEHCDSCKLAKSHRNTFRPNFTRANNVFDLVHSDIWGPVPNSLRNSSTYFLLFIDDHTRHTWIYFLKNKSEVL</sequence>
<keyword evidence="5" id="KW-1185">Reference proteome</keyword>
<dbReference type="SUPFAM" id="SSF53098">
    <property type="entry name" value="Ribonuclease H-like"/>
    <property type="match status" value="1"/>
</dbReference>